<reference evidence="1 2" key="1">
    <citation type="journal article" date="2018" name="Sci. Rep.">
        <title>Genomic signatures of local adaptation to the degree of environmental predictability in rotifers.</title>
        <authorList>
            <person name="Franch-Gras L."/>
            <person name="Hahn C."/>
            <person name="Garcia-Roger E.M."/>
            <person name="Carmona M.J."/>
            <person name="Serra M."/>
            <person name="Gomez A."/>
        </authorList>
    </citation>
    <scope>NUCLEOTIDE SEQUENCE [LARGE SCALE GENOMIC DNA]</scope>
    <source>
        <strain evidence="1">HYR1</strain>
    </source>
</reference>
<keyword evidence="2" id="KW-1185">Reference proteome</keyword>
<name>A0A3M7QP44_BRAPC</name>
<organism evidence="1 2">
    <name type="scientific">Brachionus plicatilis</name>
    <name type="common">Marine rotifer</name>
    <name type="synonym">Brachionus muelleri</name>
    <dbReference type="NCBI Taxonomy" id="10195"/>
    <lineage>
        <taxon>Eukaryota</taxon>
        <taxon>Metazoa</taxon>
        <taxon>Spiralia</taxon>
        <taxon>Gnathifera</taxon>
        <taxon>Rotifera</taxon>
        <taxon>Eurotatoria</taxon>
        <taxon>Monogononta</taxon>
        <taxon>Pseudotrocha</taxon>
        <taxon>Ploima</taxon>
        <taxon>Brachionidae</taxon>
        <taxon>Brachionus</taxon>
    </lineage>
</organism>
<evidence type="ECO:0000313" key="1">
    <source>
        <dbReference type="EMBL" id="RNA13197.1"/>
    </source>
</evidence>
<proteinExistence type="predicted"/>
<gene>
    <name evidence="1" type="ORF">BpHYR1_009921</name>
</gene>
<protein>
    <submittedName>
        <fullName evidence="1">Uncharacterized protein</fullName>
    </submittedName>
</protein>
<evidence type="ECO:0000313" key="2">
    <source>
        <dbReference type="Proteomes" id="UP000276133"/>
    </source>
</evidence>
<comment type="caution">
    <text evidence="1">The sequence shown here is derived from an EMBL/GenBank/DDBJ whole genome shotgun (WGS) entry which is preliminary data.</text>
</comment>
<dbReference type="Proteomes" id="UP000276133">
    <property type="component" value="Unassembled WGS sequence"/>
</dbReference>
<accession>A0A3M7QP44</accession>
<dbReference type="AlphaFoldDB" id="A0A3M7QP44"/>
<dbReference type="EMBL" id="REGN01005477">
    <property type="protein sequence ID" value="RNA13197.1"/>
    <property type="molecule type" value="Genomic_DNA"/>
</dbReference>
<sequence length="74" mass="8733">MINRVENKLKENWMRLKRAIKKFSKNTNKIKLLYLMLIIALEMSNSIFPTNGSSTKHKLKEKTNEVEKAIEKVK</sequence>